<gene>
    <name evidence="1" type="ORF">GCM10009560_75730</name>
</gene>
<dbReference type="RefSeq" id="WP_343955148.1">
    <property type="nucleotide sequence ID" value="NZ_BAAAHQ010000056.1"/>
</dbReference>
<organism evidence="1 2">
    <name type="scientific">Nonomuraea longicatena</name>
    <dbReference type="NCBI Taxonomy" id="83682"/>
    <lineage>
        <taxon>Bacteria</taxon>
        <taxon>Bacillati</taxon>
        <taxon>Actinomycetota</taxon>
        <taxon>Actinomycetes</taxon>
        <taxon>Streptosporangiales</taxon>
        <taxon>Streptosporangiaceae</taxon>
        <taxon>Nonomuraea</taxon>
    </lineage>
</organism>
<evidence type="ECO:0000313" key="1">
    <source>
        <dbReference type="EMBL" id="GAA0953168.1"/>
    </source>
</evidence>
<keyword evidence="2" id="KW-1185">Reference proteome</keyword>
<dbReference type="Proteomes" id="UP001501578">
    <property type="component" value="Unassembled WGS sequence"/>
</dbReference>
<proteinExistence type="predicted"/>
<evidence type="ECO:0000313" key="2">
    <source>
        <dbReference type="Proteomes" id="UP001501578"/>
    </source>
</evidence>
<protein>
    <submittedName>
        <fullName evidence="1">Uncharacterized protein</fullName>
    </submittedName>
</protein>
<comment type="caution">
    <text evidence="1">The sequence shown here is derived from an EMBL/GenBank/DDBJ whole genome shotgun (WGS) entry which is preliminary data.</text>
</comment>
<reference evidence="1 2" key="1">
    <citation type="journal article" date="2019" name="Int. J. Syst. Evol. Microbiol.">
        <title>The Global Catalogue of Microorganisms (GCM) 10K type strain sequencing project: providing services to taxonomists for standard genome sequencing and annotation.</title>
        <authorList>
            <consortium name="The Broad Institute Genomics Platform"/>
            <consortium name="The Broad Institute Genome Sequencing Center for Infectious Disease"/>
            <person name="Wu L."/>
            <person name="Ma J."/>
        </authorList>
    </citation>
    <scope>NUCLEOTIDE SEQUENCE [LARGE SCALE GENOMIC DNA]</scope>
    <source>
        <strain evidence="1 2">JCM 11136</strain>
    </source>
</reference>
<accession>A0ABN1R7V7</accession>
<dbReference type="EMBL" id="BAAAHQ010000056">
    <property type="protein sequence ID" value="GAA0953168.1"/>
    <property type="molecule type" value="Genomic_DNA"/>
</dbReference>
<name>A0ABN1R7V7_9ACTN</name>
<sequence length="153" mass="17390">MTDLYAVRVLAVAPAHRRIQLRVTAFNPDVWHWPLPDKSFFLRDLEEDGTVLDLLDDEDDGVDRDFVESVERTATRNYPFTVAAEERLSESGRGFPRESEGPFNQMSPESAAAFLRCEEMRVGADYDVVVTDSRLIAHLKAGDWWRTAAYPGI</sequence>